<proteinExistence type="inferred from homology"/>
<evidence type="ECO:0000256" key="3">
    <source>
        <dbReference type="ARBA" id="ARBA00022475"/>
    </source>
</evidence>
<feature type="transmembrane region" description="Helical" evidence="9">
    <location>
        <begin position="345"/>
        <end position="373"/>
    </location>
</feature>
<name>A0ABU0H238_9HYPH</name>
<keyword evidence="11" id="KW-1185">Reference proteome</keyword>
<dbReference type="Proteomes" id="UP001241603">
    <property type="component" value="Unassembled WGS sequence"/>
</dbReference>
<evidence type="ECO:0000313" key="10">
    <source>
        <dbReference type="EMBL" id="MDQ0436374.1"/>
    </source>
</evidence>
<dbReference type="CDD" id="cd06582">
    <property type="entry name" value="TM_PBP1_LivH_like"/>
    <property type="match status" value="1"/>
</dbReference>
<comment type="caution">
    <text evidence="10">The sequence shown here is derived from an EMBL/GenBank/DDBJ whole genome shotgun (WGS) entry which is preliminary data.</text>
</comment>
<feature type="transmembrane region" description="Helical" evidence="9">
    <location>
        <begin position="187"/>
        <end position="206"/>
    </location>
</feature>
<reference evidence="10 11" key="1">
    <citation type="submission" date="2023-07" db="EMBL/GenBank/DDBJ databases">
        <title>Genomic Encyclopedia of Type Strains, Phase IV (KMG-IV): sequencing the most valuable type-strain genomes for metagenomic binning, comparative biology and taxonomic classification.</title>
        <authorList>
            <person name="Goeker M."/>
        </authorList>
    </citation>
    <scope>NUCLEOTIDE SEQUENCE [LARGE SCALE GENOMIC DNA]</scope>
    <source>
        <strain evidence="10 11">B6-8</strain>
    </source>
</reference>
<dbReference type="RefSeq" id="WP_266347292.1">
    <property type="nucleotide sequence ID" value="NZ_JAPKNG010000001.1"/>
</dbReference>
<evidence type="ECO:0000313" key="11">
    <source>
        <dbReference type="Proteomes" id="UP001241603"/>
    </source>
</evidence>
<protein>
    <submittedName>
        <fullName evidence="10">Branched-chain amino acid transport system permease protein</fullName>
    </submittedName>
</protein>
<sequence>MNVRARSVLAAGLALCLGLLLSGCSRIDRDQAQICVAVATAIAPEGARVSIDSVEPLSGVAHALRVLFTAGDGGPRFFVDCGFSGGPLEAGRTDLAAVRGYDGMMPDRRFFLLKRWFIDEPGAVAAAVRETDWTPPNAAILPLDLPKSVGFALQQLTNTLNIAALYAPLALAYALIYGLIGRINMAFGEIAMIGAFGAIFGIETAIGARLPGLGLALGMALVVALSLAALWGWFVGRAVVLPLAAAPSRPFIVATFGLALALSEGLRLSQGSRDIWLQPILGTPITLAGGPFPVMVTEMRLLIILGAALILPAVLILMKRSAFGRAWRAVADDALMARLSGVDPVAVTGLTFVLASALAGLAGAVLALSYGGMTYTMGLMIGLKALLASLVGGAGSLMGAILGAILIAVLETGWSAYFDASQRDIVVLGVITILFLLRPNGLLGRGRTIEEGRIIRLS</sequence>
<evidence type="ECO:0000256" key="7">
    <source>
        <dbReference type="ARBA" id="ARBA00023136"/>
    </source>
</evidence>
<feature type="transmembrane region" description="Helical" evidence="9">
    <location>
        <begin position="301"/>
        <end position="318"/>
    </location>
</feature>
<comment type="similarity">
    <text evidence="8">Belongs to the binding-protein-dependent transport system permease family. LivHM subfamily.</text>
</comment>
<evidence type="ECO:0000256" key="4">
    <source>
        <dbReference type="ARBA" id="ARBA00022692"/>
    </source>
</evidence>
<comment type="subcellular location">
    <subcellularLocation>
        <location evidence="1">Cell membrane</location>
        <topology evidence="1">Multi-pass membrane protein</topology>
    </subcellularLocation>
</comment>
<accession>A0ABU0H238</accession>
<evidence type="ECO:0000256" key="9">
    <source>
        <dbReference type="SAM" id="Phobius"/>
    </source>
</evidence>
<keyword evidence="3" id="KW-1003">Cell membrane</keyword>
<dbReference type="Pfam" id="PF02653">
    <property type="entry name" value="BPD_transp_2"/>
    <property type="match status" value="1"/>
</dbReference>
<dbReference type="InterPro" id="IPR052157">
    <property type="entry name" value="BCAA_transport_permease"/>
</dbReference>
<dbReference type="EMBL" id="JAUSVO010000001">
    <property type="protein sequence ID" value="MDQ0436374.1"/>
    <property type="molecule type" value="Genomic_DNA"/>
</dbReference>
<keyword evidence="2" id="KW-0813">Transport</keyword>
<dbReference type="PANTHER" id="PTHR11795:SF445">
    <property type="entry name" value="AMINO ACID ABC TRANSPORTER PERMEASE PROTEIN"/>
    <property type="match status" value="1"/>
</dbReference>
<evidence type="ECO:0000256" key="6">
    <source>
        <dbReference type="ARBA" id="ARBA00022989"/>
    </source>
</evidence>
<gene>
    <name evidence="10" type="ORF">QO014_000744</name>
</gene>
<keyword evidence="6 9" id="KW-1133">Transmembrane helix</keyword>
<dbReference type="InterPro" id="IPR001851">
    <property type="entry name" value="ABC_transp_permease"/>
</dbReference>
<keyword evidence="7 9" id="KW-0472">Membrane</keyword>
<feature type="transmembrane region" description="Helical" evidence="9">
    <location>
        <begin position="212"/>
        <end position="234"/>
    </location>
</feature>
<evidence type="ECO:0000256" key="2">
    <source>
        <dbReference type="ARBA" id="ARBA00022448"/>
    </source>
</evidence>
<evidence type="ECO:0000256" key="8">
    <source>
        <dbReference type="ARBA" id="ARBA00037998"/>
    </source>
</evidence>
<feature type="transmembrane region" description="Helical" evidence="9">
    <location>
        <begin position="275"/>
        <end position="294"/>
    </location>
</feature>
<evidence type="ECO:0000256" key="1">
    <source>
        <dbReference type="ARBA" id="ARBA00004651"/>
    </source>
</evidence>
<feature type="transmembrane region" description="Helical" evidence="9">
    <location>
        <begin position="163"/>
        <end position="180"/>
    </location>
</feature>
<feature type="transmembrane region" description="Helical" evidence="9">
    <location>
        <begin position="420"/>
        <end position="437"/>
    </location>
</feature>
<dbReference type="PROSITE" id="PS51257">
    <property type="entry name" value="PROKAR_LIPOPROTEIN"/>
    <property type="match status" value="1"/>
</dbReference>
<dbReference type="PANTHER" id="PTHR11795">
    <property type="entry name" value="BRANCHED-CHAIN AMINO ACID TRANSPORT SYSTEM PERMEASE PROTEIN LIVH"/>
    <property type="match status" value="1"/>
</dbReference>
<feature type="transmembrane region" description="Helical" evidence="9">
    <location>
        <begin position="241"/>
        <end position="263"/>
    </location>
</feature>
<feature type="transmembrane region" description="Helical" evidence="9">
    <location>
        <begin position="385"/>
        <end position="408"/>
    </location>
</feature>
<evidence type="ECO:0000256" key="5">
    <source>
        <dbReference type="ARBA" id="ARBA00022970"/>
    </source>
</evidence>
<keyword evidence="5" id="KW-0029">Amino-acid transport</keyword>
<organism evidence="10 11">
    <name type="scientific">Kaistia dalseonensis</name>
    <dbReference type="NCBI Taxonomy" id="410840"/>
    <lineage>
        <taxon>Bacteria</taxon>
        <taxon>Pseudomonadati</taxon>
        <taxon>Pseudomonadota</taxon>
        <taxon>Alphaproteobacteria</taxon>
        <taxon>Hyphomicrobiales</taxon>
        <taxon>Kaistiaceae</taxon>
        <taxon>Kaistia</taxon>
    </lineage>
</organism>
<keyword evidence="4 9" id="KW-0812">Transmembrane</keyword>